<comment type="subcellular location">
    <subcellularLocation>
        <location evidence="1">Cytoplasm</location>
    </subcellularLocation>
</comment>
<dbReference type="EC" id="2.7.4.3" evidence="2"/>
<evidence type="ECO:0000256" key="8">
    <source>
        <dbReference type="SAM" id="MobiDB-lite"/>
    </source>
</evidence>
<feature type="compositionally biased region" description="Basic and acidic residues" evidence="8">
    <location>
        <begin position="407"/>
        <end position="423"/>
    </location>
</feature>
<sequence>MKSGSKRDLFAPSVRRAPGLVRHPTSGWRGTLGKLPCINSAREAGKLCGRHQLPIRNERTMATLDFEIPDTTALKNSKVPIIWVLGGPGSGKGTQCDRIVEKYGFTHISTGDLLRADVASGSERGKALEQVMKEGQLVSMKVVLGLLAEKMLNELSNSKGYLIDGYPRELAQGQEFEKSIGLCGLVLYFEASDDTLVKRLLHRALSSGREDDNEETIKKRLNTFHTHNDPIVQAYASKTKKISAEDTPENIFAQVVQAIDALLRNKRYNGVVDVSQYSSWKEILLLEEVNRESLANMRKEIQRMLATTKQQKTVSMTIKDGLVLLVELHDVLSANLKKKGPLMEILKTEVEQSTRWSPEKEGKDLIRKRLHSEAPDSRASRESEGELTDITAFPGATFRDTIPGCSRVEESKLGKEDKLINKSEEEEMETDSEGSSQTVTDSDSLNAPHKLRFRKDKKDLSKEAQRKAAREAEREADRLKRIQKQAEAEKRKKEAERNKREEEAKQRTERDKRRKQADTINRKKRRKRPQALVIKVSETLPYAEVLRKLKLSVKPADTNTEIRAIRKTMGGDVMLEMEPSCGITESFRKSVEDAVGGGLVKDLKPRASLEIRDIDSLTPADEVRAGIERKLGGPREDLTVNLTAPNGRQQILAIVSLAGGDAEKLVKSVLRCSQGSPPKDIMYHFTAACKQSSMKASAAKSVSTLQECKQLANKKHAFAINFAHKALLHPVALNFSKETCILYECPEFGIRQSEQANSVYDYYSSYARPSPKANVSCIPKVGVFQLHRERKSFDNAEKVCENEGGQLADITSDLHTTHLSSLISSLNVSIAYVGLKQWNESQDDYLTSQGLPLSCLKFRAWAPNEPRPIPQSKCVLVTSKGYWKVKDCDKKHPFLCELKREGPMQPCRKIKHPRRRKLCLKAYFLSLPRKNRRPKCGDPTRKIQQDRREARRRRKQRQKSENSTITTY</sequence>
<keyword evidence="6" id="KW-0418">Kinase</keyword>
<dbReference type="Pfam" id="PF00406">
    <property type="entry name" value="ADK"/>
    <property type="match status" value="1"/>
</dbReference>
<keyword evidence="3" id="KW-0963">Cytoplasm</keyword>
<dbReference type="PRINTS" id="PR00094">
    <property type="entry name" value="ADENYLTKNASE"/>
</dbReference>
<protein>
    <recommendedName>
        <fullName evidence="2">adenylate kinase</fullName>
        <ecNumber evidence="2">2.7.4.3</ecNumber>
    </recommendedName>
</protein>
<evidence type="ECO:0000256" key="3">
    <source>
        <dbReference type="ARBA" id="ARBA00022490"/>
    </source>
</evidence>
<keyword evidence="4" id="KW-0808">Transferase</keyword>
<proteinExistence type="inferred from homology"/>
<evidence type="ECO:0000256" key="5">
    <source>
        <dbReference type="ARBA" id="ARBA00022741"/>
    </source>
</evidence>
<evidence type="ECO:0000256" key="4">
    <source>
        <dbReference type="ARBA" id="ARBA00022679"/>
    </source>
</evidence>
<dbReference type="CDD" id="cd00037">
    <property type="entry name" value="CLECT"/>
    <property type="match status" value="1"/>
</dbReference>
<keyword evidence="11" id="KW-1185">Reference proteome</keyword>
<dbReference type="InterPro" id="IPR000850">
    <property type="entry name" value="Adenylat/UMP-CMP_kin"/>
</dbReference>
<feature type="compositionally biased region" description="Basic and acidic residues" evidence="8">
    <location>
        <begin position="456"/>
        <end position="521"/>
    </location>
</feature>
<dbReference type="CDD" id="cd22265">
    <property type="entry name" value="UDM1_RNF168"/>
    <property type="match status" value="1"/>
</dbReference>
<dbReference type="CDD" id="cd01428">
    <property type="entry name" value="ADK"/>
    <property type="match status" value="1"/>
</dbReference>
<dbReference type="GO" id="GO:0005737">
    <property type="term" value="C:cytoplasm"/>
    <property type="evidence" value="ECO:0007669"/>
    <property type="project" value="UniProtKB-SubCell"/>
</dbReference>
<evidence type="ECO:0000256" key="2">
    <source>
        <dbReference type="ARBA" id="ARBA00012955"/>
    </source>
</evidence>
<evidence type="ECO:0000256" key="6">
    <source>
        <dbReference type="ARBA" id="ARBA00022777"/>
    </source>
</evidence>
<dbReference type="Gene3D" id="3.10.100.10">
    <property type="entry name" value="Mannose-Binding Protein A, subunit A"/>
    <property type="match status" value="1"/>
</dbReference>
<dbReference type="InterPro" id="IPR016186">
    <property type="entry name" value="C-type_lectin-like/link_sf"/>
</dbReference>
<dbReference type="PANTHER" id="PTHR23359">
    <property type="entry name" value="NUCLEOTIDE KINASE"/>
    <property type="match status" value="1"/>
</dbReference>
<dbReference type="OrthoDB" id="442176at2759"/>
<dbReference type="GO" id="GO:0005524">
    <property type="term" value="F:ATP binding"/>
    <property type="evidence" value="ECO:0007669"/>
    <property type="project" value="UniProtKB-KW"/>
</dbReference>
<evidence type="ECO:0000313" key="11">
    <source>
        <dbReference type="Proteomes" id="UP000466442"/>
    </source>
</evidence>
<dbReference type="Proteomes" id="UP000466442">
    <property type="component" value="Unassembled WGS sequence"/>
</dbReference>
<dbReference type="PROSITE" id="PS00113">
    <property type="entry name" value="ADENYLATE_KINASE"/>
    <property type="match status" value="1"/>
</dbReference>
<dbReference type="FunFam" id="3.40.50.300:FF:000315">
    <property type="entry name" value="Adenylate kinase 1"/>
    <property type="match status" value="1"/>
</dbReference>
<evidence type="ECO:0000256" key="7">
    <source>
        <dbReference type="ARBA" id="ARBA00022840"/>
    </source>
</evidence>
<feature type="compositionally biased region" description="Basic and acidic residues" evidence="8">
    <location>
        <begin position="353"/>
        <end position="384"/>
    </location>
</feature>
<accession>A0A8S9Y3N1</accession>
<dbReference type="InterPro" id="IPR001304">
    <property type="entry name" value="C-type_lectin-like"/>
</dbReference>
<dbReference type="SMART" id="SM00034">
    <property type="entry name" value="CLECT"/>
    <property type="match status" value="1"/>
</dbReference>
<evidence type="ECO:0000256" key="1">
    <source>
        <dbReference type="ARBA" id="ARBA00004496"/>
    </source>
</evidence>
<comment type="caution">
    <text evidence="10">The sequence shown here is derived from an EMBL/GenBank/DDBJ whole genome shotgun (WGS) entry which is preliminary data.</text>
</comment>
<dbReference type="EMBL" id="WIXP02000002">
    <property type="protein sequence ID" value="KAF6215359.1"/>
    <property type="molecule type" value="Genomic_DNA"/>
</dbReference>
<dbReference type="InterPro" id="IPR016187">
    <property type="entry name" value="CTDL_fold"/>
</dbReference>
<feature type="domain" description="C-type lectin" evidence="9">
    <location>
        <begin position="784"/>
        <end position="897"/>
    </location>
</feature>
<evidence type="ECO:0000259" key="9">
    <source>
        <dbReference type="PROSITE" id="PS50041"/>
    </source>
</evidence>
<gene>
    <name evidence="10" type="ORF">GE061_010111</name>
</gene>
<dbReference type="InterPro" id="IPR027417">
    <property type="entry name" value="P-loop_NTPase"/>
</dbReference>
<dbReference type="Pfam" id="PF00059">
    <property type="entry name" value="Lectin_C"/>
    <property type="match status" value="1"/>
</dbReference>
<dbReference type="AlphaFoldDB" id="A0A8S9Y3N1"/>
<keyword evidence="5" id="KW-0547">Nucleotide-binding</keyword>
<evidence type="ECO:0000313" key="10">
    <source>
        <dbReference type="EMBL" id="KAF6215359.1"/>
    </source>
</evidence>
<dbReference type="InterPro" id="IPR033690">
    <property type="entry name" value="Adenylat_kinase_CS"/>
</dbReference>
<keyword evidence="7" id="KW-0067">ATP-binding</keyword>
<dbReference type="SUPFAM" id="SSF56436">
    <property type="entry name" value="C-type lectin-like"/>
    <property type="match status" value="1"/>
</dbReference>
<dbReference type="SUPFAM" id="SSF52540">
    <property type="entry name" value="P-loop containing nucleoside triphosphate hydrolases"/>
    <property type="match status" value="1"/>
</dbReference>
<reference evidence="10" key="1">
    <citation type="journal article" date="2021" name="Mol. Ecol. Resour.">
        <title>Apolygus lucorum genome provides insights into omnivorousness and mesophyll feeding.</title>
        <authorList>
            <person name="Liu Y."/>
            <person name="Liu H."/>
            <person name="Wang H."/>
            <person name="Huang T."/>
            <person name="Liu B."/>
            <person name="Yang B."/>
            <person name="Yin L."/>
            <person name="Li B."/>
            <person name="Zhang Y."/>
            <person name="Zhang S."/>
            <person name="Jiang F."/>
            <person name="Zhang X."/>
            <person name="Ren Y."/>
            <person name="Wang B."/>
            <person name="Wang S."/>
            <person name="Lu Y."/>
            <person name="Wu K."/>
            <person name="Fan W."/>
            <person name="Wang G."/>
        </authorList>
    </citation>
    <scope>NUCLEOTIDE SEQUENCE</scope>
    <source>
        <strain evidence="10">12Hb</strain>
    </source>
</reference>
<dbReference type="GO" id="GO:0004017">
    <property type="term" value="F:AMP kinase activity"/>
    <property type="evidence" value="ECO:0007669"/>
    <property type="project" value="UniProtKB-EC"/>
</dbReference>
<feature type="compositionally biased region" description="Basic and acidic residues" evidence="8">
    <location>
        <begin position="935"/>
        <end position="949"/>
    </location>
</feature>
<feature type="region of interest" description="Disordered" evidence="8">
    <location>
        <begin position="930"/>
        <end position="968"/>
    </location>
</feature>
<dbReference type="HAMAP" id="MF_00235">
    <property type="entry name" value="Adenylate_kinase_Adk"/>
    <property type="match status" value="1"/>
</dbReference>
<dbReference type="PROSITE" id="PS50041">
    <property type="entry name" value="C_TYPE_LECTIN_2"/>
    <property type="match status" value="1"/>
</dbReference>
<name>A0A8S9Y3N1_APOLU</name>
<dbReference type="Gene3D" id="3.40.50.300">
    <property type="entry name" value="P-loop containing nucleotide triphosphate hydrolases"/>
    <property type="match status" value="1"/>
</dbReference>
<feature type="region of interest" description="Disordered" evidence="8">
    <location>
        <begin position="353"/>
        <end position="529"/>
    </location>
</feature>
<organism evidence="10 11">
    <name type="scientific">Apolygus lucorum</name>
    <name type="common">Small green plant bug</name>
    <name type="synonym">Lygocoris lucorum</name>
    <dbReference type="NCBI Taxonomy" id="248454"/>
    <lineage>
        <taxon>Eukaryota</taxon>
        <taxon>Metazoa</taxon>
        <taxon>Ecdysozoa</taxon>
        <taxon>Arthropoda</taxon>
        <taxon>Hexapoda</taxon>
        <taxon>Insecta</taxon>
        <taxon>Pterygota</taxon>
        <taxon>Neoptera</taxon>
        <taxon>Paraneoptera</taxon>
        <taxon>Hemiptera</taxon>
        <taxon>Heteroptera</taxon>
        <taxon>Panheteroptera</taxon>
        <taxon>Cimicomorpha</taxon>
        <taxon>Miridae</taxon>
        <taxon>Mirini</taxon>
        <taxon>Apolygus</taxon>
    </lineage>
</organism>